<evidence type="ECO:0000313" key="1">
    <source>
        <dbReference type="EMBL" id="KAH9323948.1"/>
    </source>
</evidence>
<organism evidence="1 2">
    <name type="scientific">Taxus chinensis</name>
    <name type="common">Chinese yew</name>
    <name type="synonym">Taxus wallichiana var. chinensis</name>
    <dbReference type="NCBI Taxonomy" id="29808"/>
    <lineage>
        <taxon>Eukaryota</taxon>
        <taxon>Viridiplantae</taxon>
        <taxon>Streptophyta</taxon>
        <taxon>Embryophyta</taxon>
        <taxon>Tracheophyta</taxon>
        <taxon>Spermatophyta</taxon>
        <taxon>Pinopsida</taxon>
        <taxon>Pinidae</taxon>
        <taxon>Conifers II</taxon>
        <taxon>Cupressales</taxon>
        <taxon>Taxaceae</taxon>
        <taxon>Taxus</taxon>
    </lineage>
</organism>
<keyword evidence="2" id="KW-1185">Reference proteome</keyword>
<evidence type="ECO:0000313" key="2">
    <source>
        <dbReference type="Proteomes" id="UP000824469"/>
    </source>
</evidence>
<comment type="caution">
    <text evidence="1">The sequence shown here is derived from an EMBL/GenBank/DDBJ whole genome shotgun (WGS) entry which is preliminary data.</text>
</comment>
<name>A0AA38GKV8_TAXCH</name>
<proteinExistence type="predicted"/>
<sequence length="49" mass="5701">LFTAQPLNLENQQKVLDVLPRLISQEENEQLIQPITEQELYTVVFSMAK</sequence>
<protein>
    <submittedName>
        <fullName evidence="1">Uncharacterized protein</fullName>
    </submittedName>
</protein>
<reference evidence="1 2" key="1">
    <citation type="journal article" date="2021" name="Nat. Plants">
        <title>The Taxus genome provides insights into paclitaxel biosynthesis.</title>
        <authorList>
            <person name="Xiong X."/>
            <person name="Gou J."/>
            <person name="Liao Q."/>
            <person name="Li Y."/>
            <person name="Zhou Q."/>
            <person name="Bi G."/>
            <person name="Li C."/>
            <person name="Du R."/>
            <person name="Wang X."/>
            <person name="Sun T."/>
            <person name="Guo L."/>
            <person name="Liang H."/>
            <person name="Lu P."/>
            <person name="Wu Y."/>
            <person name="Zhang Z."/>
            <person name="Ro D.K."/>
            <person name="Shang Y."/>
            <person name="Huang S."/>
            <person name="Yan J."/>
        </authorList>
    </citation>
    <scope>NUCLEOTIDE SEQUENCE [LARGE SCALE GENOMIC DNA]</scope>
    <source>
        <strain evidence="1">Ta-2019</strain>
    </source>
</reference>
<dbReference type="AlphaFoldDB" id="A0AA38GKV8"/>
<dbReference type="Proteomes" id="UP000824469">
    <property type="component" value="Unassembled WGS sequence"/>
</dbReference>
<accession>A0AA38GKV8</accession>
<dbReference type="EMBL" id="JAHRHJ020000003">
    <property type="protein sequence ID" value="KAH9323948.1"/>
    <property type="molecule type" value="Genomic_DNA"/>
</dbReference>
<feature type="non-terminal residue" evidence="1">
    <location>
        <position position="1"/>
    </location>
</feature>
<feature type="non-terminal residue" evidence="1">
    <location>
        <position position="49"/>
    </location>
</feature>
<gene>
    <name evidence="1" type="ORF">KI387_018587</name>
</gene>